<dbReference type="Proteomes" id="UP000245802">
    <property type="component" value="Chromosome"/>
</dbReference>
<name>A0A2Z3H7W4_9BACT</name>
<feature type="transmembrane region" description="Helical" evidence="1">
    <location>
        <begin position="103"/>
        <end position="129"/>
    </location>
</feature>
<sequence>MNPRELGELIGKLIPLLISLVVVFVVVRRALNAETRSRRLQLLGLGCGLALFPLVCATTLARGPAARFIFFGVGAITTAAGLAAVALVITARSARKSDGGRSGASGFVATALGFVGIVFGFGMIALPLVVMPYEDDASVWAHRVEPPGFEVSLPSARWKKFDRPGDIAMFASRNPQMVSGVKEVRPAPGASDFENAVSDMKRLVTRAPGFKIIEERREPTANGSEHWRLIGEEAGSDGRILVAISVTWWKKSHAVIMLFEGQHRMASQVGQEQESEAFLAAARFILSSVK</sequence>
<organism evidence="2 3">
    <name type="scientific">Gemmata obscuriglobus</name>
    <dbReference type="NCBI Taxonomy" id="114"/>
    <lineage>
        <taxon>Bacteria</taxon>
        <taxon>Pseudomonadati</taxon>
        <taxon>Planctomycetota</taxon>
        <taxon>Planctomycetia</taxon>
        <taxon>Gemmatales</taxon>
        <taxon>Gemmataceae</taxon>
        <taxon>Gemmata</taxon>
    </lineage>
</organism>
<reference evidence="2 3" key="1">
    <citation type="submission" date="2018-01" db="EMBL/GenBank/DDBJ databases">
        <title>G. obscuriglobus.</title>
        <authorList>
            <person name="Franke J."/>
            <person name="Blomberg W."/>
            <person name="Selmecki A."/>
        </authorList>
    </citation>
    <scope>NUCLEOTIDE SEQUENCE [LARGE SCALE GENOMIC DNA]</scope>
    <source>
        <strain evidence="2 3">DSM 5831</strain>
    </source>
</reference>
<keyword evidence="1" id="KW-0472">Membrane</keyword>
<gene>
    <name evidence="2" type="ORF">C1280_23255</name>
</gene>
<evidence type="ECO:0000256" key="1">
    <source>
        <dbReference type="SAM" id="Phobius"/>
    </source>
</evidence>
<dbReference type="AlphaFoldDB" id="A0A2Z3H7W4"/>
<feature type="transmembrane region" description="Helical" evidence="1">
    <location>
        <begin position="12"/>
        <end position="31"/>
    </location>
</feature>
<evidence type="ECO:0000313" key="2">
    <source>
        <dbReference type="EMBL" id="AWM39627.1"/>
    </source>
</evidence>
<proteinExistence type="predicted"/>
<dbReference type="KEGG" id="gog:C1280_23255"/>
<keyword evidence="1" id="KW-1133">Transmembrane helix</keyword>
<accession>A0A2Z3H7W4</accession>
<dbReference type="EMBL" id="CP025958">
    <property type="protein sequence ID" value="AWM39627.1"/>
    <property type="molecule type" value="Genomic_DNA"/>
</dbReference>
<dbReference type="RefSeq" id="WP_010035064.1">
    <property type="nucleotide sequence ID" value="NZ_CP025958.1"/>
</dbReference>
<evidence type="ECO:0000313" key="3">
    <source>
        <dbReference type="Proteomes" id="UP000245802"/>
    </source>
</evidence>
<feature type="transmembrane region" description="Helical" evidence="1">
    <location>
        <begin position="68"/>
        <end position="91"/>
    </location>
</feature>
<keyword evidence="3" id="KW-1185">Reference proteome</keyword>
<protein>
    <submittedName>
        <fullName evidence="2">Uncharacterized protein</fullName>
    </submittedName>
</protein>
<keyword evidence="1" id="KW-0812">Transmembrane</keyword>
<feature type="transmembrane region" description="Helical" evidence="1">
    <location>
        <begin position="43"/>
        <end position="62"/>
    </location>
</feature>